<dbReference type="InterPro" id="IPR050216">
    <property type="entry name" value="LRR_domain-containing"/>
</dbReference>
<keyword evidence="7" id="KW-0256">Endoplasmic reticulum</keyword>
<evidence type="ECO:0000256" key="5">
    <source>
        <dbReference type="ARBA" id="ARBA00022692"/>
    </source>
</evidence>
<dbReference type="GO" id="GO:0005789">
    <property type="term" value="C:endoplasmic reticulum membrane"/>
    <property type="evidence" value="ECO:0007669"/>
    <property type="project" value="UniProtKB-SubCell"/>
</dbReference>
<dbReference type="AlphaFoldDB" id="A0A452R6P9"/>
<keyword evidence="11" id="KW-0539">Nucleus</keyword>
<evidence type="ECO:0000256" key="6">
    <source>
        <dbReference type="ARBA" id="ARBA00022737"/>
    </source>
</evidence>
<dbReference type="Ensembl" id="ENSUAMT00000015806.1">
    <property type="protein sequence ID" value="ENSUAMP00000014084.1"/>
    <property type="gene ID" value="ENSUAMG00000011311.1"/>
</dbReference>
<dbReference type="Gene3D" id="3.80.10.10">
    <property type="entry name" value="Ribonuclease Inhibitor"/>
    <property type="match status" value="1"/>
</dbReference>
<dbReference type="Pfam" id="PF00560">
    <property type="entry name" value="LRR_1"/>
    <property type="match status" value="1"/>
</dbReference>
<dbReference type="PANTHER" id="PTHR48051">
    <property type="match status" value="1"/>
</dbReference>
<dbReference type="InterPro" id="IPR032675">
    <property type="entry name" value="LRR_dom_sf"/>
</dbReference>
<dbReference type="FunFam" id="3.80.10.10:FF:000645">
    <property type="entry name" value="Leucine-rich repeat-containing protein 59"/>
    <property type="match status" value="1"/>
</dbReference>
<sequence>MTKAGSKGGNLRDKLDGNELDLSLSDLNEVPVKELAALPKATVLDLSCNKLTSLPADFCSLTHLVKLDLSKNKLQQLPADFGRLVNLQHLDLLNNRLVTLPVSFAQLKSLKWLDLKDNPLDPALAKVAGDCLDEKQCKQCLLLLLLLCAAGGLVACRVTELRRQPLCTSVNAIYDDAVRGLRGHDILQWVLQTDSQQ</sequence>
<evidence type="ECO:0000256" key="13">
    <source>
        <dbReference type="ARBA" id="ARBA00063491"/>
    </source>
</evidence>
<evidence type="ECO:0000256" key="9">
    <source>
        <dbReference type="ARBA" id="ARBA00023054"/>
    </source>
</evidence>
<reference evidence="15" key="2">
    <citation type="submission" date="2025-08" db="UniProtKB">
        <authorList>
            <consortium name="Ensembl"/>
        </authorList>
    </citation>
    <scope>IDENTIFICATION</scope>
</reference>
<evidence type="ECO:0000313" key="16">
    <source>
        <dbReference type="Proteomes" id="UP000291022"/>
    </source>
</evidence>
<dbReference type="SMART" id="SM00369">
    <property type="entry name" value="LRR_TYP"/>
    <property type="match status" value="4"/>
</dbReference>
<evidence type="ECO:0000256" key="7">
    <source>
        <dbReference type="ARBA" id="ARBA00022824"/>
    </source>
</evidence>
<comment type="subunit">
    <text evidence="13">Interacts with SGO1.</text>
</comment>
<evidence type="ECO:0000256" key="4">
    <source>
        <dbReference type="ARBA" id="ARBA00022614"/>
    </source>
</evidence>
<organism evidence="15 16">
    <name type="scientific">Ursus americanus</name>
    <name type="common">American black bear</name>
    <name type="synonym">Euarctos americanus</name>
    <dbReference type="NCBI Taxonomy" id="9643"/>
    <lineage>
        <taxon>Eukaryota</taxon>
        <taxon>Metazoa</taxon>
        <taxon>Chordata</taxon>
        <taxon>Craniata</taxon>
        <taxon>Vertebrata</taxon>
        <taxon>Euteleostomi</taxon>
        <taxon>Mammalia</taxon>
        <taxon>Eutheria</taxon>
        <taxon>Laurasiatheria</taxon>
        <taxon>Carnivora</taxon>
        <taxon>Caniformia</taxon>
        <taxon>Ursidae</taxon>
        <taxon>Ursus</taxon>
    </lineage>
</organism>
<keyword evidence="9" id="KW-0175">Coiled coil</keyword>
<gene>
    <name evidence="15" type="primary">LRRC59</name>
</gene>
<name>A0A452R6P9_URSAM</name>
<comment type="function">
    <text evidence="12">Required for nuclear import of FGF1.</text>
</comment>
<dbReference type="GeneTree" id="ENSGT00390000017385"/>
<evidence type="ECO:0000256" key="1">
    <source>
        <dbReference type="ARBA" id="ARBA00004123"/>
    </source>
</evidence>
<proteinExistence type="predicted"/>
<evidence type="ECO:0000256" key="10">
    <source>
        <dbReference type="ARBA" id="ARBA00023136"/>
    </source>
</evidence>
<reference evidence="15" key="3">
    <citation type="submission" date="2025-09" db="UniProtKB">
        <authorList>
            <consortium name="Ensembl"/>
        </authorList>
    </citation>
    <scope>IDENTIFICATION</scope>
</reference>
<protein>
    <recommendedName>
        <fullName evidence="14">Leucine-rich repeat-containing protein 59</fullName>
    </recommendedName>
</protein>
<keyword evidence="6" id="KW-0677">Repeat</keyword>
<reference evidence="16" key="1">
    <citation type="submission" date="2016-06" db="EMBL/GenBank/DDBJ databases">
        <title>De novo assembly and RNA-Seq shows season-dependent expression and editing in black bear kidneys.</title>
        <authorList>
            <person name="Korstanje R."/>
            <person name="Srivastava A."/>
            <person name="Sarsani V.K."/>
            <person name="Sheehan S.M."/>
            <person name="Seger R.L."/>
            <person name="Barter M.E."/>
            <person name="Lindqvist C."/>
            <person name="Brody L.C."/>
            <person name="Mullikin J.C."/>
        </authorList>
    </citation>
    <scope>NUCLEOTIDE SEQUENCE [LARGE SCALE GENOMIC DNA]</scope>
</reference>
<evidence type="ECO:0000256" key="3">
    <source>
        <dbReference type="ARBA" id="ARBA00004586"/>
    </source>
</evidence>
<dbReference type="PANTHER" id="PTHR48051:SF42">
    <property type="entry name" value="LEUCINE-RICH REPEAT-CONTAINING PROTEIN 18-LIKE"/>
    <property type="match status" value="1"/>
</dbReference>
<keyword evidence="10" id="KW-0472">Membrane</keyword>
<evidence type="ECO:0000256" key="2">
    <source>
        <dbReference type="ARBA" id="ARBA00004464"/>
    </source>
</evidence>
<dbReference type="InterPro" id="IPR001611">
    <property type="entry name" value="Leu-rich_rpt"/>
</dbReference>
<keyword evidence="8" id="KW-1133">Transmembrane helix</keyword>
<comment type="subcellular location">
    <subcellularLocation>
        <location evidence="3">Endoplasmic reticulum membrane</location>
    </subcellularLocation>
    <subcellularLocation>
        <location evidence="2">Microsome membrane</location>
        <topology evidence="2">Single-pass type II membrane protein</topology>
    </subcellularLocation>
    <subcellularLocation>
        <location evidence="1">Nucleus</location>
    </subcellularLocation>
</comment>
<dbReference type="InterPro" id="IPR003591">
    <property type="entry name" value="Leu-rich_rpt_typical-subtyp"/>
</dbReference>
<dbReference type="Pfam" id="PF13855">
    <property type="entry name" value="LRR_8"/>
    <property type="match status" value="1"/>
</dbReference>
<dbReference type="PRINTS" id="PR00019">
    <property type="entry name" value="LEURICHRPT"/>
</dbReference>
<dbReference type="SUPFAM" id="SSF52058">
    <property type="entry name" value="L domain-like"/>
    <property type="match status" value="1"/>
</dbReference>
<accession>A0A452R6P9</accession>
<dbReference type="Proteomes" id="UP000291022">
    <property type="component" value="Unassembled WGS sequence"/>
</dbReference>
<keyword evidence="4" id="KW-0433">Leucine-rich repeat</keyword>
<evidence type="ECO:0000256" key="11">
    <source>
        <dbReference type="ARBA" id="ARBA00023242"/>
    </source>
</evidence>
<evidence type="ECO:0000256" key="12">
    <source>
        <dbReference type="ARBA" id="ARBA00053330"/>
    </source>
</evidence>
<evidence type="ECO:0000256" key="8">
    <source>
        <dbReference type="ARBA" id="ARBA00022989"/>
    </source>
</evidence>
<dbReference type="PROSITE" id="PS51450">
    <property type="entry name" value="LRR"/>
    <property type="match status" value="1"/>
</dbReference>
<evidence type="ECO:0000313" key="15">
    <source>
        <dbReference type="Ensembl" id="ENSUAMP00000014084.1"/>
    </source>
</evidence>
<keyword evidence="16" id="KW-1185">Reference proteome</keyword>
<dbReference type="GO" id="GO:0005634">
    <property type="term" value="C:nucleus"/>
    <property type="evidence" value="ECO:0007669"/>
    <property type="project" value="UniProtKB-SubCell"/>
</dbReference>
<keyword evidence="5" id="KW-0812">Transmembrane</keyword>
<evidence type="ECO:0000256" key="14">
    <source>
        <dbReference type="ARBA" id="ARBA00071424"/>
    </source>
</evidence>